<keyword evidence="3" id="KW-0812">Transmembrane</keyword>
<dbReference type="RefSeq" id="YP_009314508.1">
    <property type="nucleotide sequence ID" value="NC_031662.1"/>
</dbReference>
<dbReference type="InterPro" id="IPR039910">
    <property type="entry name" value="D15-like"/>
</dbReference>
<dbReference type="AlphaFoldDB" id="A0A1G4NVR8"/>
<dbReference type="Pfam" id="PF01103">
    <property type="entry name" value="Omp85"/>
    <property type="match status" value="1"/>
</dbReference>
<comment type="subcellular location">
    <subcellularLocation>
        <location evidence="1">Membrane</location>
    </subcellularLocation>
</comment>
<keyword evidence="3" id="KW-1133">Transmembrane helix</keyword>
<dbReference type="PANTHER" id="PTHR12815:SF42">
    <property type="entry name" value="BACTERIAL SURFACE ANTIGEN (D15) DOMAIN-CONTAINING PROTEIN"/>
    <property type="match status" value="1"/>
</dbReference>
<sequence>MRRKKFINSIPFYFIMVILCFMCKNISLSKVFTNSNPFFYTRNLSLNYSKYPITFIFFHDHKKYQDKYSRKIQSQKIVINGINNSFLQHKLLMLMDINISQKDIIPLKEIKHLSNKMKLSGFFTHVELTSYMKKSHQVILINVVMNSILKTISVTNYKDKLISYSYIWCIFRDQLGKPMNFMHIKHNADLLKQWYHDRGYTSAEVIIKYDNSNYTNINIDIFEGVINKIDIVACSKGQQMSNLKKALPTTLILNIIHQKPGERFNLHHLERGILHMKNQKLISQCQYEIIYDVCKTKQVKLILYVELTNSRSTHMFSKKVSIAYSLIESAELLVDYSLNHLLGNQEHYHLVTRSQILTTIHNFIITSCRLYHTLYLPIYNYDYSLYPILSQYSSYRQIVYKLNEWYLTQMILIAGDNFGFRHYMRYLGKDNSNIMIDASFPKSGPSVTIKYQIPYNQKFSSLSNYISFCVKYITYVYNNHNVPILLSQDQKTCLHYKNLILKDQSFSLILYHFLTSSLITQEELDFKNMIHESILLQNKMRFSFLANHDKMIIQRNNISYSSFIKKWVHNMYSFFRFKVFINYNLFHKIKTQFSPDTYTLEFIHIIPYSKTNYKKTSYGTKIIYKMKKSLQLSKNIMVVSIKFINLIGNFKCLPLSEEAFLLSPNTIRGYIEQLIPFPYKFTSLNIDYHLPITKHNTIFIFFDCAYSQAFEMYINNHYLHFFRSLLNQQNNSNIKISYGLGLQVMTPIKQIPPLRVEYGYNITNSQCFHLRIDQS</sequence>
<dbReference type="PANTHER" id="PTHR12815">
    <property type="entry name" value="SORTING AND ASSEMBLY MACHINERY SAMM50 PROTEIN FAMILY MEMBER"/>
    <property type="match status" value="1"/>
</dbReference>
<keyword evidence="5" id="KW-0934">Plastid</keyword>
<dbReference type="GeneID" id="30000761"/>
<feature type="transmembrane region" description="Helical" evidence="3">
    <location>
        <begin position="12"/>
        <end position="32"/>
    </location>
</feature>
<evidence type="ECO:0000256" key="2">
    <source>
        <dbReference type="ARBA" id="ARBA00023136"/>
    </source>
</evidence>
<dbReference type="GO" id="GO:0019867">
    <property type="term" value="C:outer membrane"/>
    <property type="evidence" value="ECO:0007669"/>
    <property type="project" value="InterPro"/>
</dbReference>
<reference evidence="5" key="1">
    <citation type="submission" date="2016-10" db="EMBL/GenBank/DDBJ databases">
        <title>Chloroplast genomes as a tool to resolve red algal phylogenies: a case study in the Nemaliales.</title>
        <authorList>
            <person name="Costa J.F."/>
            <person name="Lin S.M."/>
            <person name="Macaya E.C."/>
            <person name="Fernandez-Garcia C."/>
            <person name="Verbruggen H."/>
        </authorList>
    </citation>
    <scope>NUCLEOTIDE SEQUENCE</scope>
    <source>
        <strain evidence="5">J.0256</strain>
    </source>
</reference>
<keyword evidence="5" id="KW-0150">Chloroplast</keyword>
<dbReference type="EMBL" id="LT622870">
    <property type="protein sequence ID" value="SCW22762.1"/>
    <property type="molecule type" value="Genomic_DNA"/>
</dbReference>
<accession>A0A1G4NVR8</accession>
<reference evidence="5" key="2">
    <citation type="submission" date="2016-10" db="EMBL/GenBank/DDBJ databases">
        <authorList>
            <person name="de Groot N.N."/>
        </authorList>
    </citation>
    <scope>NUCLEOTIDE SEQUENCE</scope>
    <source>
        <strain evidence="5">J.0256</strain>
    </source>
</reference>
<dbReference type="Gene3D" id="2.40.160.50">
    <property type="entry name" value="membrane protein fhac: a member of the omp85/tpsb transporter family"/>
    <property type="match status" value="1"/>
</dbReference>
<feature type="domain" description="Bacterial surface antigen (D15)" evidence="4">
    <location>
        <begin position="600"/>
        <end position="765"/>
    </location>
</feature>
<name>A0A1G4NVR8_9FLOR</name>
<evidence type="ECO:0000313" key="5">
    <source>
        <dbReference type="EMBL" id="SCW22762.1"/>
    </source>
</evidence>
<dbReference type="Gene3D" id="3.10.20.310">
    <property type="entry name" value="membrane protein fhac"/>
    <property type="match status" value="1"/>
</dbReference>
<proteinExistence type="predicted"/>
<evidence type="ECO:0000259" key="4">
    <source>
        <dbReference type="Pfam" id="PF01103"/>
    </source>
</evidence>
<evidence type="ECO:0000256" key="3">
    <source>
        <dbReference type="SAM" id="Phobius"/>
    </source>
</evidence>
<dbReference type="InterPro" id="IPR000184">
    <property type="entry name" value="Bac_surfAg_D15"/>
</dbReference>
<evidence type="ECO:0000256" key="1">
    <source>
        <dbReference type="ARBA" id="ARBA00004370"/>
    </source>
</evidence>
<geneLocation type="chloroplast" evidence="5"/>
<organism evidence="5">
    <name type="scientific">Liagoropsis maxima</name>
    <dbReference type="NCBI Taxonomy" id="1653392"/>
    <lineage>
        <taxon>Eukaryota</taxon>
        <taxon>Rhodophyta</taxon>
        <taxon>Florideophyceae</taxon>
        <taxon>Nemaliophycidae</taxon>
        <taxon>Nemaliales</taxon>
        <taxon>Liagoraceae</taxon>
        <taxon>Liagoropsis</taxon>
    </lineage>
</organism>
<gene>
    <name evidence="5" type="primary">ORF_4</name>
    <name evidence="5" type="ORF">J0256_104</name>
</gene>
<keyword evidence="2 3" id="KW-0472">Membrane</keyword>
<protein>
    <recommendedName>
        <fullName evidence="4">Bacterial surface antigen (D15) domain-containing protein</fullName>
    </recommendedName>
</protein>